<protein>
    <recommendedName>
        <fullName evidence="2">Transcription factor IIIC subunit Tfc1/Sfc1 triple barrel domain-containing protein</fullName>
    </recommendedName>
</protein>
<dbReference type="GO" id="GO:0001002">
    <property type="term" value="F:RNA polymerase III type 1 promoter sequence-specific DNA binding"/>
    <property type="evidence" value="ECO:0007669"/>
    <property type="project" value="TreeGrafter"/>
</dbReference>
<feature type="compositionally biased region" description="Basic residues" evidence="1">
    <location>
        <begin position="93"/>
        <end position="104"/>
    </location>
</feature>
<dbReference type="GO" id="GO:0001003">
    <property type="term" value="F:RNA polymerase III type 2 promoter sequence-specific DNA binding"/>
    <property type="evidence" value="ECO:0007669"/>
    <property type="project" value="TreeGrafter"/>
</dbReference>
<dbReference type="InterPro" id="IPR042536">
    <property type="entry name" value="TFIIIC_tauA_Sfc1"/>
</dbReference>
<feature type="region of interest" description="Disordered" evidence="1">
    <location>
        <begin position="84"/>
        <end position="104"/>
    </location>
</feature>
<dbReference type="InterPro" id="IPR040454">
    <property type="entry name" value="TF_IIIC_Tfc1/Sfc1"/>
</dbReference>
<evidence type="ECO:0000313" key="3">
    <source>
        <dbReference type="EMBL" id="CAD1827595.1"/>
    </source>
</evidence>
<sequence length="348" mass="39997">MQPISDNFSFLRIRASCPAFSASHLFLLPRLRLHPPSPSPSPSPCLRLRLRLRHLLVYYTILKPSHLHPLEPSLLQWRPKAGAATPPNLHLRPNQRRRRLRRPPRVRGLRRSLPGLPLLPSRAVQALGGLSEIAKVRSSESGNLELRFRPEDPYCHPAFGELRPSASLLLRISKTKNDLSAEVMARVKHAYHLKVGPFWYAHHLFDEMIKPPHFFLFVATPFSMVKKRPWDSIDATNSGKNGSVEMDGADIMMLVPPLFTSKDRPEKIVLNPSANLFSKNIQRGVVMHRWEMDIDECLAIPFDRQNILSLNLYPCYIHGNFFTVQLSNLLPYIFRLYRKLLLPFCVHL</sequence>
<dbReference type="Pfam" id="PF17682">
    <property type="entry name" value="Tau95_N"/>
    <property type="match status" value="1"/>
</dbReference>
<dbReference type="EMBL" id="LR862146">
    <property type="protein sequence ID" value="CAD1827595.1"/>
    <property type="molecule type" value="Genomic_DNA"/>
</dbReference>
<organism evidence="3">
    <name type="scientific">Ananas comosus var. bracteatus</name>
    <name type="common">red pineapple</name>
    <dbReference type="NCBI Taxonomy" id="296719"/>
    <lineage>
        <taxon>Eukaryota</taxon>
        <taxon>Viridiplantae</taxon>
        <taxon>Streptophyta</taxon>
        <taxon>Embryophyta</taxon>
        <taxon>Tracheophyta</taxon>
        <taxon>Spermatophyta</taxon>
        <taxon>Magnoliopsida</taxon>
        <taxon>Liliopsida</taxon>
        <taxon>Poales</taxon>
        <taxon>Bromeliaceae</taxon>
        <taxon>Bromelioideae</taxon>
        <taxon>Ananas</taxon>
    </lineage>
</organism>
<dbReference type="PANTHER" id="PTHR13230">
    <property type="entry name" value="GENERAL TRANSCRIPTION FACTOR IIIC, POLYPEPTIDE 5"/>
    <property type="match status" value="1"/>
</dbReference>
<reference evidence="3" key="1">
    <citation type="submission" date="2020-07" db="EMBL/GenBank/DDBJ databases">
        <authorList>
            <person name="Lin J."/>
        </authorList>
    </citation>
    <scope>NUCLEOTIDE SEQUENCE</scope>
</reference>
<dbReference type="GO" id="GO:0000127">
    <property type="term" value="C:transcription factor TFIIIC complex"/>
    <property type="evidence" value="ECO:0007669"/>
    <property type="project" value="InterPro"/>
</dbReference>
<name>A0A6V7P9U2_ANACO</name>
<accession>A0A6V7P9U2</accession>
<gene>
    <name evidence="3" type="ORF">CB5_LOCUS10806</name>
</gene>
<evidence type="ECO:0000256" key="1">
    <source>
        <dbReference type="SAM" id="MobiDB-lite"/>
    </source>
</evidence>
<feature type="domain" description="Transcription factor IIIC subunit Tfc1/Sfc1 triple barrel" evidence="2">
    <location>
        <begin position="121"/>
        <end position="179"/>
    </location>
</feature>
<dbReference type="PANTHER" id="PTHR13230:SF5">
    <property type="entry name" value="GENERAL TRANSCRIPTION FACTOR 3C POLYPEPTIDE 5"/>
    <property type="match status" value="1"/>
</dbReference>
<dbReference type="AlphaFoldDB" id="A0A6V7P9U2"/>
<proteinExistence type="predicted"/>
<dbReference type="InterPro" id="IPR041499">
    <property type="entry name" value="Tfc1/Sfc1_N"/>
</dbReference>
<dbReference type="Gene3D" id="3.30.200.160">
    <property type="entry name" value="TFIIIC, subcomplex tauA, subunit Sfc1, barrel domain"/>
    <property type="match status" value="1"/>
</dbReference>
<evidence type="ECO:0000259" key="2">
    <source>
        <dbReference type="Pfam" id="PF17682"/>
    </source>
</evidence>
<dbReference type="GO" id="GO:0006384">
    <property type="term" value="P:transcription initiation at RNA polymerase III promoter"/>
    <property type="evidence" value="ECO:0007669"/>
    <property type="project" value="InterPro"/>
</dbReference>